<evidence type="ECO:0008006" key="2">
    <source>
        <dbReference type="Google" id="ProtNLM"/>
    </source>
</evidence>
<accession>A0A6J5LJ07</accession>
<evidence type="ECO:0000313" key="1">
    <source>
        <dbReference type="EMBL" id="CAB4132990.1"/>
    </source>
</evidence>
<reference evidence="1" key="1">
    <citation type="submission" date="2020-04" db="EMBL/GenBank/DDBJ databases">
        <authorList>
            <person name="Chiriac C."/>
            <person name="Salcher M."/>
            <person name="Ghai R."/>
            <person name="Kavagutti S V."/>
        </authorList>
    </citation>
    <scope>NUCLEOTIDE SEQUENCE</scope>
</reference>
<name>A0A6J5LJ07_9CAUD</name>
<proteinExistence type="predicted"/>
<gene>
    <name evidence="1" type="ORF">UFOVP257_29</name>
</gene>
<organism evidence="1">
    <name type="scientific">uncultured Caudovirales phage</name>
    <dbReference type="NCBI Taxonomy" id="2100421"/>
    <lineage>
        <taxon>Viruses</taxon>
        <taxon>Duplodnaviria</taxon>
        <taxon>Heunggongvirae</taxon>
        <taxon>Uroviricota</taxon>
        <taxon>Caudoviricetes</taxon>
        <taxon>Peduoviridae</taxon>
        <taxon>Maltschvirus</taxon>
        <taxon>Maltschvirus maltsch</taxon>
    </lineage>
</organism>
<protein>
    <recommendedName>
        <fullName evidence="2">Neck protein</fullName>
    </recommendedName>
</protein>
<dbReference type="EMBL" id="LR796274">
    <property type="protein sequence ID" value="CAB4132990.1"/>
    <property type="molecule type" value="Genomic_DNA"/>
</dbReference>
<sequence length="309" mass="34857">MALTSDLTNFYANGVMVTDSLYNPATGTQSGSGHIAYDPNEELGSITAPELESVNIKRKEITDYIRMRLADGIVDVELDKEHYDMAVTQALIKYRQRASNSQEESYAFLKLKPETQEYILPKEIMEVRGAYRRGIGSVTGTTASQFEPFSSGYLNTYMLVAGRVGGLLNYELFVDYQKLSMKMFGGYLNFTFNKITKKLVLIRKMPYAGTNIHEDQMEDCLLHVYNYKPDSMLLNDFQAFPWIQEYSYSFAKRILGEAREKFASIVGPQGGTQLNGGTLKAEAATEMLELEQQLKDYVDGSMPLTWVIG</sequence>